<dbReference type="GO" id="GO:0003700">
    <property type="term" value="F:DNA-binding transcription factor activity"/>
    <property type="evidence" value="ECO:0007669"/>
    <property type="project" value="InterPro"/>
</dbReference>
<evidence type="ECO:0000259" key="1">
    <source>
        <dbReference type="Pfam" id="PF22922"/>
    </source>
</evidence>
<dbReference type="Proteomes" id="UP000594261">
    <property type="component" value="Chromosome 10"/>
</dbReference>
<proteinExistence type="predicted"/>
<reference evidence="2" key="2">
    <citation type="submission" date="2021-01" db="UniProtKB">
        <authorList>
            <consortium name="EnsemblPlants"/>
        </authorList>
    </citation>
    <scope>IDENTIFICATION</scope>
</reference>
<evidence type="ECO:0000313" key="2">
    <source>
        <dbReference type="EnsemblPlants" id="QL10p051985:mrna"/>
    </source>
</evidence>
<dbReference type="AlphaFoldDB" id="A0A7N2MTP8"/>
<accession>A0A7N2MTP8</accession>
<dbReference type="InterPro" id="IPR045012">
    <property type="entry name" value="NLP"/>
</dbReference>
<feature type="domain" description="NLP1-9 GAF" evidence="1">
    <location>
        <begin position="118"/>
        <end position="276"/>
    </location>
</feature>
<reference evidence="2 3" key="1">
    <citation type="journal article" date="2016" name="G3 (Bethesda)">
        <title>First Draft Assembly and Annotation of the Genome of a California Endemic Oak Quercus lobata Nee (Fagaceae).</title>
        <authorList>
            <person name="Sork V.L."/>
            <person name="Fitz-Gibbon S.T."/>
            <person name="Puiu D."/>
            <person name="Crepeau M."/>
            <person name="Gugger P.F."/>
            <person name="Sherman R."/>
            <person name="Stevens K."/>
            <person name="Langley C.H."/>
            <person name="Pellegrini M."/>
            <person name="Salzberg S.L."/>
        </authorList>
    </citation>
    <scope>NUCLEOTIDE SEQUENCE [LARGE SCALE GENOMIC DNA]</scope>
    <source>
        <strain evidence="2 3">cv. SW786</strain>
    </source>
</reference>
<keyword evidence="3" id="KW-1185">Reference proteome</keyword>
<organism evidence="2 3">
    <name type="scientific">Quercus lobata</name>
    <name type="common">Valley oak</name>
    <dbReference type="NCBI Taxonomy" id="97700"/>
    <lineage>
        <taxon>Eukaryota</taxon>
        <taxon>Viridiplantae</taxon>
        <taxon>Streptophyta</taxon>
        <taxon>Embryophyta</taxon>
        <taxon>Tracheophyta</taxon>
        <taxon>Spermatophyta</taxon>
        <taxon>Magnoliopsida</taxon>
        <taxon>eudicotyledons</taxon>
        <taxon>Gunneridae</taxon>
        <taxon>Pentapetalae</taxon>
        <taxon>rosids</taxon>
        <taxon>fabids</taxon>
        <taxon>Fagales</taxon>
        <taxon>Fagaceae</taxon>
        <taxon>Quercus</taxon>
    </lineage>
</organism>
<dbReference type="OMA" id="VFISEVP"/>
<dbReference type="EnsemblPlants" id="QL10p051985:mrna">
    <property type="protein sequence ID" value="QL10p051985:mrna"/>
    <property type="gene ID" value="QL10p051985"/>
</dbReference>
<evidence type="ECO:0000313" key="3">
    <source>
        <dbReference type="Proteomes" id="UP000594261"/>
    </source>
</evidence>
<dbReference type="Pfam" id="PF22922">
    <property type="entry name" value="GAF_NLP"/>
    <property type="match status" value="1"/>
</dbReference>
<dbReference type="Gramene" id="QL10p051985:mrna">
    <property type="protein sequence ID" value="QL10p051985:mrna"/>
    <property type="gene ID" value="QL10p051985"/>
</dbReference>
<dbReference type="InterPro" id="IPR055081">
    <property type="entry name" value="NLP1-9_GAF"/>
</dbReference>
<sequence length="282" mass="31575">MLKALSLFKASSSGGILAQVWVPMRRGDRTSRSGSFLGLPGRVFISEVPEWTSNVSYYNKIGYLRADHAAHHEVRGSIAVPVFDSPEMSCCAVLELVTTKENSNFNAELETVCNALQCLPKNQRAALAEIIDVLRAVCHAHRLPLALTWILCYYTEGAGDEMTRVRVREGNTNSNEKCILCIEETACYVNDRTMEGFVYACLEHHLEEGQGIAGKALQSNHPFFYSDVKNYDISEYPLVHHARKFGLNAAVSIRQRSTYTGEDDYILELFLPVNIVKDILVH</sequence>
<dbReference type="PANTHER" id="PTHR32002:SF41">
    <property type="entry name" value="PROTEIN NLP8"/>
    <property type="match status" value="1"/>
</dbReference>
<protein>
    <recommendedName>
        <fullName evidence="1">NLP1-9 GAF domain-containing protein</fullName>
    </recommendedName>
</protein>
<dbReference type="EMBL" id="LRBV02000010">
    <property type="status" value="NOT_ANNOTATED_CDS"/>
    <property type="molecule type" value="Genomic_DNA"/>
</dbReference>
<dbReference type="InParanoid" id="A0A7N2MTP8"/>
<dbReference type="PANTHER" id="PTHR32002">
    <property type="entry name" value="PROTEIN NLP8"/>
    <property type="match status" value="1"/>
</dbReference>
<name>A0A7N2MTP8_QUELO</name>